<organism evidence="1 2">
    <name type="scientific">Dialister hominis</name>
    <dbReference type="NCBI Taxonomy" id="2582419"/>
    <lineage>
        <taxon>Bacteria</taxon>
        <taxon>Bacillati</taxon>
        <taxon>Bacillota</taxon>
        <taxon>Negativicutes</taxon>
        <taxon>Veillonellales</taxon>
        <taxon>Veillonellaceae</taxon>
        <taxon>Dialister</taxon>
    </lineage>
</organism>
<reference evidence="2" key="1">
    <citation type="submission" date="2019-05" db="EMBL/GenBank/DDBJ databases">
        <title>Complete genome sequencing of Dialister sp. strain 5BBH33.</title>
        <authorList>
            <person name="Sakamoto M."/>
            <person name="Murakami T."/>
            <person name="Mori H."/>
        </authorList>
    </citation>
    <scope>NUCLEOTIDE SEQUENCE [LARGE SCALE GENOMIC DNA]</scope>
    <source>
        <strain evidence="2">5BBH33</strain>
    </source>
</reference>
<dbReference type="KEGG" id="dho:Dia5BBH33_00850"/>
<dbReference type="GO" id="GO:0008967">
    <property type="term" value="F:phosphoglycolate phosphatase activity"/>
    <property type="evidence" value="ECO:0007669"/>
    <property type="project" value="TreeGrafter"/>
</dbReference>
<evidence type="ECO:0000313" key="2">
    <source>
        <dbReference type="Proteomes" id="UP000320585"/>
    </source>
</evidence>
<dbReference type="SFLD" id="SFLDS00003">
    <property type="entry name" value="Haloacid_Dehalogenase"/>
    <property type="match status" value="1"/>
</dbReference>
<dbReference type="PANTHER" id="PTHR43434:SF1">
    <property type="entry name" value="PHOSPHOGLYCOLATE PHOSPHATASE"/>
    <property type="match status" value="1"/>
</dbReference>
<dbReference type="RefSeq" id="WP_108850155.1">
    <property type="nucleotide sequence ID" value="NZ_AP019697.1"/>
</dbReference>
<dbReference type="OrthoDB" id="9797743at2"/>
<dbReference type="GO" id="GO:0005829">
    <property type="term" value="C:cytosol"/>
    <property type="evidence" value="ECO:0007669"/>
    <property type="project" value="TreeGrafter"/>
</dbReference>
<proteinExistence type="predicted"/>
<dbReference type="AlphaFoldDB" id="A0A8D4UT93"/>
<evidence type="ECO:0000313" key="1">
    <source>
        <dbReference type="EMBL" id="BBK24150.1"/>
    </source>
</evidence>
<dbReference type="Gene3D" id="1.10.150.240">
    <property type="entry name" value="Putative phosphatase, domain 2"/>
    <property type="match status" value="1"/>
</dbReference>
<dbReference type="Gene3D" id="3.40.50.1000">
    <property type="entry name" value="HAD superfamily/HAD-like"/>
    <property type="match status" value="1"/>
</dbReference>
<dbReference type="InterPro" id="IPR041492">
    <property type="entry name" value="HAD_2"/>
</dbReference>
<dbReference type="CDD" id="cd07505">
    <property type="entry name" value="HAD_BPGM-like"/>
    <property type="match status" value="1"/>
</dbReference>
<dbReference type="InterPro" id="IPR036412">
    <property type="entry name" value="HAD-like_sf"/>
</dbReference>
<dbReference type="GO" id="GO:0006281">
    <property type="term" value="P:DNA repair"/>
    <property type="evidence" value="ECO:0007669"/>
    <property type="project" value="TreeGrafter"/>
</dbReference>
<dbReference type="GeneID" id="92715303"/>
<dbReference type="NCBIfam" id="TIGR01509">
    <property type="entry name" value="HAD-SF-IA-v3"/>
    <property type="match status" value="1"/>
</dbReference>
<dbReference type="Proteomes" id="UP000320585">
    <property type="component" value="Chromosome"/>
</dbReference>
<dbReference type="Pfam" id="PF13419">
    <property type="entry name" value="HAD_2"/>
    <property type="match status" value="1"/>
</dbReference>
<accession>A0A8D4UT93</accession>
<protein>
    <submittedName>
        <fullName evidence="1">Phosphatase</fullName>
    </submittedName>
</protein>
<dbReference type="SUPFAM" id="SSF56784">
    <property type="entry name" value="HAD-like"/>
    <property type="match status" value="1"/>
</dbReference>
<gene>
    <name evidence="1" type="ORF">Dia5BBH33_00850</name>
</gene>
<dbReference type="EMBL" id="AP019697">
    <property type="protein sequence ID" value="BBK24150.1"/>
    <property type="molecule type" value="Genomic_DNA"/>
</dbReference>
<keyword evidence="2" id="KW-1185">Reference proteome</keyword>
<dbReference type="SFLD" id="SFLDG01129">
    <property type="entry name" value="C1.5:_HAD__Beta-PGM__Phosphata"/>
    <property type="match status" value="1"/>
</dbReference>
<name>A0A8D4UT93_9FIRM</name>
<sequence length="241" mass="27401">MNKKGWLSQAGDTIIFDMDGTLIDSVGVWNDVDAALIKELGGPEEDPSFTQRRRDELLTRFRADDDPYVSYCGELGKIYHSDKSGRDIMKRRYEIAQDFLVNRVDYKEGAPELIKKLASLGKTLVISTTTKRANMEVYRTKNRNIREKAPVDKYFVKIYTREDAERIKPDPQIHEKLLAEMGKKPEDCFIFEDSLIGVRAAKAAGIPVAAIYDKYSDAEREEINALADMTFDSSADVLKNM</sequence>
<dbReference type="InterPro" id="IPR023198">
    <property type="entry name" value="PGP-like_dom2"/>
</dbReference>
<dbReference type="InterPro" id="IPR050155">
    <property type="entry name" value="HAD-like_hydrolase_sf"/>
</dbReference>
<dbReference type="InterPro" id="IPR006439">
    <property type="entry name" value="HAD-SF_hydro_IA"/>
</dbReference>
<dbReference type="PANTHER" id="PTHR43434">
    <property type="entry name" value="PHOSPHOGLYCOLATE PHOSPHATASE"/>
    <property type="match status" value="1"/>
</dbReference>
<dbReference type="InterPro" id="IPR023214">
    <property type="entry name" value="HAD_sf"/>
</dbReference>